<dbReference type="InterPro" id="IPR059113">
    <property type="entry name" value="Znf_ribbon"/>
</dbReference>
<protein>
    <submittedName>
        <fullName evidence="3">Superinfection immunity protein</fullName>
    </submittedName>
</protein>
<evidence type="ECO:0000259" key="2">
    <source>
        <dbReference type="Pfam" id="PF13248"/>
    </source>
</evidence>
<dbReference type="InterPro" id="IPR016410">
    <property type="entry name" value="Phage_imm"/>
</dbReference>
<organism evidence="3 4">
    <name type="scientific">Rahnella laticis</name>
    <dbReference type="NCBI Taxonomy" id="2787622"/>
    <lineage>
        <taxon>Bacteria</taxon>
        <taxon>Pseudomonadati</taxon>
        <taxon>Pseudomonadota</taxon>
        <taxon>Gammaproteobacteria</taxon>
        <taxon>Enterobacterales</taxon>
        <taxon>Yersiniaceae</taxon>
        <taxon>Rahnella</taxon>
    </lineage>
</organism>
<evidence type="ECO:0000256" key="1">
    <source>
        <dbReference type="SAM" id="Phobius"/>
    </source>
</evidence>
<proteinExistence type="predicted"/>
<name>A0ABS0DZ36_9GAMM</name>
<keyword evidence="1" id="KW-1133">Transmembrane helix</keyword>
<keyword evidence="4" id="KW-1185">Reference proteome</keyword>
<keyword evidence="1" id="KW-0812">Transmembrane</keyword>
<feature type="domain" description="Putative zinc-ribbon" evidence="2">
    <location>
        <begin position="80"/>
        <end position="104"/>
    </location>
</feature>
<sequence length="106" mass="11317">MSAEGVILIIAMVMGYLLPGIIASGRGHTNAGAIWVLTVVLGWSGIGWIVALVWSFTNSESMRGSPSGQQANEGLADTEETKRCPYCAEKIKKDAIICRFCGKDVV</sequence>
<evidence type="ECO:0000313" key="3">
    <source>
        <dbReference type="EMBL" id="MBF7978128.1"/>
    </source>
</evidence>
<reference evidence="3 4" key="1">
    <citation type="submission" date="2020-11" db="EMBL/GenBank/DDBJ databases">
        <title>Taxonomic investigation of Rahnella strains.</title>
        <authorList>
            <person name="Lee S.D."/>
        </authorList>
    </citation>
    <scope>NUCLEOTIDE SEQUENCE [LARGE SCALE GENOMIC DNA]</scope>
    <source>
        <strain evidence="3 4">SAP-17</strain>
    </source>
</reference>
<dbReference type="Pfam" id="PF13248">
    <property type="entry name" value="Zn_ribbon_3"/>
    <property type="match status" value="1"/>
</dbReference>
<keyword evidence="1" id="KW-0472">Membrane</keyword>
<gene>
    <name evidence="3" type="ORF">IV433_01740</name>
</gene>
<feature type="transmembrane region" description="Helical" evidence="1">
    <location>
        <begin position="6"/>
        <end position="25"/>
    </location>
</feature>
<dbReference type="Pfam" id="PF14373">
    <property type="entry name" value="Imm_superinfect"/>
    <property type="match status" value="1"/>
</dbReference>
<feature type="transmembrane region" description="Helical" evidence="1">
    <location>
        <begin position="32"/>
        <end position="56"/>
    </location>
</feature>
<evidence type="ECO:0000313" key="4">
    <source>
        <dbReference type="Proteomes" id="UP000636811"/>
    </source>
</evidence>
<comment type="caution">
    <text evidence="3">The sequence shown here is derived from an EMBL/GenBank/DDBJ whole genome shotgun (WGS) entry which is preliminary data.</text>
</comment>
<dbReference type="Proteomes" id="UP000636811">
    <property type="component" value="Unassembled WGS sequence"/>
</dbReference>
<dbReference type="RefSeq" id="WP_195812682.1">
    <property type="nucleotide sequence ID" value="NZ_JADOBI010000001.1"/>
</dbReference>
<dbReference type="EMBL" id="JADOBI010000001">
    <property type="protein sequence ID" value="MBF7978128.1"/>
    <property type="molecule type" value="Genomic_DNA"/>
</dbReference>
<accession>A0ABS0DZ36</accession>